<sequence length="520" mass="59380">MKSVSQTISSIKQNQRISNILTLREGQLITGKITKFFPGNKAAVSLSGHQVIAQMDASLEANKHYLMQVKGTKPAIQLKVVNQQEVHSYKDAAKQLVQANHQKAPRSVQLQLAQLLKQQLPIKPNQISDLIHLMKQNQVPNQNNVLSSMIKQNLPLNQEVFQGVHQRINQPISISQTFNTIQNQLTNLPITEETFQLSQRLSILQSKPISSQQFQESIAYQALKEIRNGSQTLFQLFKQAGVISNQLTFDQWSSQWKNWSQQGRATLNFQNPTNQTPMPFNLSNIDIAQLSKQLTNISQSELSIQENKALVFWRALSAMVLGDKHEQIGQQIKAFFQLTQSERMPHQDYPSIQSLLKTVQSQVGQSTFTDSTQQFNQVMNAMHLSNQDLTREFMSFTAQLPKETLGLNQDLFMDFEGQKQENGKLSPSHCRVIFYLDLPKLNQTVMDLRVQQDHLDLMIFHEQPKLLNNITQPLVPEVVKRLENQGFKTVNVSFKDLFEQEIKSHKSIDLPIESGVDYRV</sequence>
<accession>A0ABW5Q8R9</accession>
<evidence type="ECO:0000313" key="2">
    <source>
        <dbReference type="Proteomes" id="UP001597452"/>
    </source>
</evidence>
<dbReference type="Proteomes" id="UP001597452">
    <property type="component" value="Unassembled WGS sequence"/>
</dbReference>
<evidence type="ECO:0008006" key="3">
    <source>
        <dbReference type="Google" id="ProtNLM"/>
    </source>
</evidence>
<comment type="caution">
    <text evidence="1">The sequence shown here is derived from an EMBL/GenBank/DDBJ whole genome shotgun (WGS) entry which is preliminary data.</text>
</comment>
<dbReference type="RefSeq" id="WP_377327903.1">
    <property type="nucleotide sequence ID" value="NZ_JBHUMZ010000016.1"/>
</dbReference>
<dbReference type="EMBL" id="JBHUMZ010000016">
    <property type="protein sequence ID" value="MFD2638257.1"/>
    <property type="molecule type" value="Genomic_DNA"/>
</dbReference>
<protein>
    <recommendedName>
        <fullName evidence="3">Flagellar hook-length control protein-like C-terminal domain-containing protein</fullName>
    </recommendedName>
</protein>
<keyword evidence="2" id="KW-1185">Reference proteome</keyword>
<proteinExistence type="predicted"/>
<evidence type="ECO:0000313" key="1">
    <source>
        <dbReference type="EMBL" id="MFD2638257.1"/>
    </source>
</evidence>
<reference evidence="2" key="1">
    <citation type="journal article" date="2019" name="Int. J. Syst. Evol. Microbiol.">
        <title>The Global Catalogue of Microorganisms (GCM) 10K type strain sequencing project: providing services to taxonomists for standard genome sequencing and annotation.</title>
        <authorList>
            <consortium name="The Broad Institute Genomics Platform"/>
            <consortium name="The Broad Institute Genome Sequencing Center for Infectious Disease"/>
            <person name="Wu L."/>
            <person name="Ma J."/>
        </authorList>
    </citation>
    <scope>NUCLEOTIDE SEQUENCE [LARGE SCALE GENOMIC DNA]</scope>
    <source>
        <strain evidence="2">TISTR 1571</strain>
    </source>
</reference>
<organism evidence="1 2">
    <name type="scientific">Piscibacillus salipiscarius</name>
    <dbReference type="NCBI Taxonomy" id="299480"/>
    <lineage>
        <taxon>Bacteria</taxon>
        <taxon>Bacillati</taxon>
        <taxon>Bacillota</taxon>
        <taxon>Bacilli</taxon>
        <taxon>Bacillales</taxon>
        <taxon>Bacillaceae</taxon>
        <taxon>Piscibacillus</taxon>
    </lineage>
</organism>
<name>A0ABW5Q8R9_9BACI</name>
<gene>
    <name evidence="1" type="ORF">ACFSW4_05230</name>
</gene>